<dbReference type="Proteomes" id="UP000321323">
    <property type="component" value="Chromosome"/>
</dbReference>
<protein>
    <submittedName>
        <fullName evidence="3">PEP-CTERM sorting domain-containing protein</fullName>
    </submittedName>
</protein>
<feature type="chain" id="PRO_5047431942" evidence="1">
    <location>
        <begin position="24"/>
        <end position="294"/>
    </location>
</feature>
<sequence>MKTMLRGAVCTAVLLVCAASARADITVTGKYIQFGVNDGGSLIDFNTFTGLRFDPTGGGHWDQSIDFLTPGTPFAFYSIGVGGSFAVAGGGSPNNPFTSVTGGYTNGMESFTITSGGHYNGLDISQVITFRTDSRVIHSDVLLTNSSGGDLNNVVYAVGLDPDQDYNRYGTYDTYNFVHNQGYNASVLAIGPVSGYSVTLTNTSGRESAVASVRRDWSINPYTLSNAVDDGHGDNTINLDYWLGYMPAGRQASLSYDYTLAPVPEPATHWMLTGGLGLLGWTVWRRRAGASRQE</sequence>
<feature type="domain" description="Ice-binding protein C-terminal" evidence="2">
    <location>
        <begin position="262"/>
        <end position="287"/>
    </location>
</feature>
<dbReference type="EMBL" id="CP136508">
    <property type="protein sequence ID" value="WUR12645.1"/>
    <property type="molecule type" value="Genomic_DNA"/>
</dbReference>
<evidence type="ECO:0000256" key="1">
    <source>
        <dbReference type="SAM" id="SignalP"/>
    </source>
</evidence>
<evidence type="ECO:0000259" key="2">
    <source>
        <dbReference type="Pfam" id="PF07589"/>
    </source>
</evidence>
<name>A0ABZ1UK68_9BURK</name>
<evidence type="ECO:0000313" key="4">
    <source>
        <dbReference type="Proteomes" id="UP000321323"/>
    </source>
</evidence>
<dbReference type="NCBIfam" id="TIGR02595">
    <property type="entry name" value="PEP_CTERM"/>
    <property type="match status" value="1"/>
</dbReference>
<keyword evidence="4" id="KW-1185">Reference proteome</keyword>
<feature type="signal peptide" evidence="1">
    <location>
        <begin position="1"/>
        <end position="23"/>
    </location>
</feature>
<organism evidence="3 4">
    <name type="scientific">[Empedobacter] haloabium</name>
    <dbReference type="NCBI Taxonomy" id="592317"/>
    <lineage>
        <taxon>Bacteria</taxon>
        <taxon>Pseudomonadati</taxon>
        <taxon>Pseudomonadota</taxon>
        <taxon>Betaproteobacteria</taxon>
        <taxon>Burkholderiales</taxon>
        <taxon>Oxalobacteraceae</taxon>
        <taxon>Telluria group</taxon>
        <taxon>Telluria group incertae sedis</taxon>
    </lineage>
</organism>
<proteinExistence type="predicted"/>
<accession>A0ABZ1UK68</accession>
<evidence type="ECO:0000313" key="3">
    <source>
        <dbReference type="EMBL" id="WUR12645.1"/>
    </source>
</evidence>
<gene>
    <name evidence="3" type="ORF">E7V67_023595</name>
</gene>
<dbReference type="Pfam" id="PF07589">
    <property type="entry name" value="PEP-CTERM"/>
    <property type="match status" value="1"/>
</dbReference>
<reference evidence="3 4" key="1">
    <citation type="journal article" date="2019" name="Int. J. Syst. Evol. Microbiol.">
        <title>The Draft Whole-Genome Sequence of the Antibiotic Producer Empedobacter haloabium ATCC 31962 Provides Indications for Its Taxonomic Reclassification.</title>
        <authorList>
            <person name="Miess H."/>
            <person name="Arlt P."/>
            <person name="Apel A.K."/>
            <person name="Weber T."/>
            <person name="Nieselt K."/>
            <person name="Hanssen F."/>
            <person name="Czemmel S."/>
            <person name="Nahnsen S."/>
            <person name="Gross H."/>
        </authorList>
    </citation>
    <scope>NUCLEOTIDE SEQUENCE [LARGE SCALE GENOMIC DNA]</scope>
    <source>
        <strain evidence="3 4">ATCC 31962</strain>
    </source>
</reference>
<dbReference type="InterPro" id="IPR013424">
    <property type="entry name" value="Ice-binding_C"/>
</dbReference>
<keyword evidence="1" id="KW-0732">Signal</keyword>